<organism evidence="1 2">
    <name type="scientific">Luedemannella flava</name>
    <dbReference type="NCBI Taxonomy" id="349316"/>
    <lineage>
        <taxon>Bacteria</taxon>
        <taxon>Bacillati</taxon>
        <taxon>Actinomycetota</taxon>
        <taxon>Actinomycetes</taxon>
        <taxon>Micromonosporales</taxon>
        <taxon>Micromonosporaceae</taxon>
        <taxon>Luedemannella</taxon>
    </lineage>
</organism>
<proteinExistence type="predicted"/>
<evidence type="ECO:0000313" key="2">
    <source>
        <dbReference type="Proteomes" id="UP001500218"/>
    </source>
</evidence>
<dbReference type="Gene3D" id="3.40.720.10">
    <property type="entry name" value="Alkaline Phosphatase, subunit A"/>
    <property type="match status" value="1"/>
</dbReference>
<dbReference type="PANTHER" id="PTHR10151:SF120">
    <property type="entry name" value="BIS(5'-ADENOSYL)-TRIPHOSPHATASE"/>
    <property type="match status" value="1"/>
</dbReference>
<name>A0ABN2MRS1_9ACTN</name>
<dbReference type="PANTHER" id="PTHR10151">
    <property type="entry name" value="ECTONUCLEOTIDE PYROPHOSPHATASE/PHOSPHODIESTERASE"/>
    <property type="match status" value="1"/>
</dbReference>
<sequence>MTGLQTVSPRYGEASLADVLPGALTALGVPGSTDPIGLAAGPLAGARRIAVLLVDGLGHHMLPLAAPHAPVLAELAARPDSLALTTGFPSTTPSSLASLGTGAAPGAHGLVGFFLNVPGTDRVLNHTRWTDDPDPLRWQPLRTQFDIASAYGVSTHVVAKPEFAGSGLTVAAWRGGEYIGAAEPDAVAAHMLRALTTAPAPTLVYGYVPDVDRWGHEAGLGSPQWIGAVRQVDRMLTRLLDGLPPDTALLVTADHGQLDIPADTRVDVDTVPGLRDGVRVLAGEPRVRYVHTLPGARDDVLATWRGVLGDAAWVLPREEAVAAGWFGPVSEAHLQRVGDVVAICRDRTALLATRTDPPTVARLIAMHGSSTALEMMIPLLIARS</sequence>
<evidence type="ECO:0000313" key="1">
    <source>
        <dbReference type="EMBL" id="GAA1835680.1"/>
    </source>
</evidence>
<dbReference type="Pfam" id="PF01663">
    <property type="entry name" value="Phosphodiest"/>
    <property type="match status" value="1"/>
</dbReference>
<dbReference type="SUPFAM" id="SSF53649">
    <property type="entry name" value="Alkaline phosphatase-like"/>
    <property type="match status" value="1"/>
</dbReference>
<accession>A0ABN2MRS1</accession>
<comment type="caution">
    <text evidence="1">The sequence shown here is derived from an EMBL/GenBank/DDBJ whole genome shotgun (WGS) entry which is preliminary data.</text>
</comment>
<protein>
    <submittedName>
        <fullName evidence="1">Alkaline phosphatase family protein</fullName>
    </submittedName>
</protein>
<dbReference type="RefSeq" id="WP_344140247.1">
    <property type="nucleotide sequence ID" value="NZ_BAAALT010000292.1"/>
</dbReference>
<dbReference type="EMBL" id="BAAALT010000292">
    <property type="protein sequence ID" value="GAA1835680.1"/>
    <property type="molecule type" value="Genomic_DNA"/>
</dbReference>
<reference evidence="1 2" key="1">
    <citation type="journal article" date="2019" name="Int. J. Syst. Evol. Microbiol.">
        <title>The Global Catalogue of Microorganisms (GCM) 10K type strain sequencing project: providing services to taxonomists for standard genome sequencing and annotation.</title>
        <authorList>
            <consortium name="The Broad Institute Genomics Platform"/>
            <consortium name="The Broad Institute Genome Sequencing Center for Infectious Disease"/>
            <person name="Wu L."/>
            <person name="Ma J."/>
        </authorList>
    </citation>
    <scope>NUCLEOTIDE SEQUENCE [LARGE SCALE GENOMIC DNA]</scope>
    <source>
        <strain evidence="1 2">JCM 13250</strain>
    </source>
</reference>
<dbReference type="InterPro" id="IPR002591">
    <property type="entry name" value="Phosphodiest/P_Trfase"/>
</dbReference>
<dbReference type="InterPro" id="IPR017850">
    <property type="entry name" value="Alkaline_phosphatase_core_sf"/>
</dbReference>
<keyword evidence="2" id="KW-1185">Reference proteome</keyword>
<gene>
    <name evidence="1" type="ORF">GCM10009682_62250</name>
</gene>
<dbReference type="Proteomes" id="UP001500218">
    <property type="component" value="Unassembled WGS sequence"/>
</dbReference>